<evidence type="ECO:0000256" key="4">
    <source>
        <dbReference type="SAM" id="SignalP"/>
    </source>
</evidence>
<dbReference type="SUPFAM" id="SSF53822">
    <property type="entry name" value="Periplasmic binding protein-like I"/>
    <property type="match status" value="1"/>
</dbReference>
<evidence type="ECO:0000256" key="2">
    <source>
        <dbReference type="ARBA" id="ARBA00007639"/>
    </source>
</evidence>
<feature type="domain" description="Periplasmic binding protein" evidence="5">
    <location>
        <begin position="35"/>
        <end position="294"/>
    </location>
</feature>
<keyword evidence="7" id="KW-1185">Reference proteome</keyword>
<dbReference type="GO" id="GO:0030246">
    <property type="term" value="F:carbohydrate binding"/>
    <property type="evidence" value="ECO:0007669"/>
    <property type="project" value="UniProtKB-ARBA"/>
</dbReference>
<protein>
    <submittedName>
        <fullName evidence="6">ABC transporter substrate-binding protein</fullName>
    </submittedName>
</protein>
<reference evidence="6 7" key="1">
    <citation type="submission" date="2018-04" db="EMBL/GenBank/DDBJ databases">
        <title>Brenneria corticis sp.nov.</title>
        <authorList>
            <person name="Li Y."/>
        </authorList>
    </citation>
    <scope>NUCLEOTIDE SEQUENCE [LARGE SCALE GENOMIC DNA]</scope>
    <source>
        <strain evidence="6 7">CFCC 11842</strain>
    </source>
</reference>
<dbReference type="InterPro" id="IPR025997">
    <property type="entry name" value="SBP_2_dom"/>
</dbReference>
<evidence type="ECO:0000259" key="5">
    <source>
        <dbReference type="Pfam" id="PF13407"/>
    </source>
</evidence>
<organism evidence="6 7">
    <name type="scientific">Brenneria corticis</name>
    <dbReference type="NCBI Taxonomy" id="2173106"/>
    <lineage>
        <taxon>Bacteria</taxon>
        <taxon>Pseudomonadati</taxon>
        <taxon>Pseudomonadota</taxon>
        <taxon>Gammaproteobacteria</taxon>
        <taxon>Enterobacterales</taxon>
        <taxon>Pectobacteriaceae</taxon>
        <taxon>Brenneria</taxon>
    </lineage>
</organism>
<accession>A0A2U1U309</accession>
<keyword evidence="3 4" id="KW-0732">Signal</keyword>
<dbReference type="EMBL" id="QDKH01000010">
    <property type="protein sequence ID" value="PWC16034.1"/>
    <property type="molecule type" value="Genomic_DNA"/>
</dbReference>
<dbReference type="Pfam" id="PF13407">
    <property type="entry name" value="Peripla_BP_4"/>
    <property type="match status" value="1"/>
</dbReference>
<feature type="signal peptide" evidence="4">
    <location>
        <begin position="1"/>
        <end position="23"/>
    </location>
</feature>
<dbReference type="PANTHER" id="PTHR46847">
    <property type="entry name" value="D-ALLOSE-BINDING PERIPLASMIC PROTEIN-RELATED"/>
    <property type="match status" value="1"/>
</dbReference>
<dbReference type="PANTHER" id="PTHR46847:SF1">
    <property type="entry name" value="D-ALLOSE-BINDING PERIPLASMIC PROTEIN-RELATED"/>
    <property type="match status" value="1"/>
</dbReference>
<evidence type="ECO:0000256" key="1">
    <source>
        <dbReference type="ARBA" id="ARBA00004196"/>
    </source>
</evidence>
<dbReference type="RefSeq" id="WP_136166489.1">
    <property type="nucleotide sequence ID" value="NZ_KZ819078.1"/>
</dbReference>
<evidence type="ECO:0000313" key="7">
    <source>
        <dbReference type="Proteomes" id="UP000296159"/>
    </source>
</evidence>
<dbReference type="GO" id="GO:0030313">
    <property type="term" value="C:cell envelope"/>
    <property type="evidence" value="ECO:0007669"/>
    <property type="project" value="UniProtKB-SubCell"/>
</dbReference>
<proteinExistence type="inferred from homology"/>
<evidence type="ECO:0000313" key="6">
    <source>
        <dbReference type="EMBL" id="PWC16034.1"/>
    </source>
</evidence>
<dbReference type="InterPro" id="IPR028082">
    <property type="entry name" value="Peripla_BP_I"/>
</dbReference>
<name>A0A2U1U309_9GAMM</name>
<comment type="caution">
    <text evidence="6">The sequence shown here is derived from an EMBL/GenBank/DDBJ whole genome shotgun (WGS) entry which is preliminary data.</text>
</comment>
<gene>
    <name evidence="6" type="ORF">DDT56_11025</name>
</gene>
<feature type="chain" id="PRO_5015446725" evidence="4">
    <location>
        <begin position="24"/>
        <end position="326"/>
    </location>
</feature>
<dbReference type="AlphaFoldDB" id="A0A2U1U309"/>
<evidence type="ECO:0000256" key="3">
    <source>
        <dbReference type="ARBA" id="ARBA00022729"/>
    </source>
</evidence>
<sequence length="326" mass="35143">MTAHFRRIGLLALLIGLASNAQAADESLSLKGKTIGVAVVGTQHFWDREAYKGATEEIEKLGGSVVGVDGGRDNQVHANNHDILLSRKVDAVVSILGDSAVEPKFKALRDAGIPVFTVDHVSPYSINNTTSDNYAIGSTIGRYTADVLGGKGNVAVFNAFSNSLRICGIRYDLWKYVLQDYPDIKIIQPELAEQYSNSPEDARKKTLELLSQHPKGTLDAIHVACWDQPAIGVVQALEETGRDKDVKVTAIDAGPETLEIMAEKESPFVANVAQQPRLIGTLAAKNVARHFAGEALLPQTFVPVLPVKGEAEAKAAYKQLGYGELK</sequence>
<dbReference type="CDD" id="cd06305">
    <property type="entry name" value="PBP1_methylthioribose_binding-like"/>
    <property type="match status" value="1"/>
</dbReference>
<dbReference type="Gene3D" id="3.40.50.2300">
    <property type="match status" value="2"/>
</dbReference>
<dbReference type="Proteomes" id="UP000296159">
    <property type="component" value="Unassembled WGS sequence"/>
</dbReference>
<comment type="similarity">
    <text evidence="2">Belongs to the bacterial solute-binding protein 2 family.</text>
</comment>
<dbReference type="GO" id="GO:0055085">
    <property type="term" value="P:transmembrane transport"/>
    <property type="evidence" value="ECO:0007669"/>
    <property type="project" value="UniProtKB-ARBA"/>
</dbReference>
<comment type="subcellular location">
    <subcellularLocation>
        <location evidence="1">Cell envelope</location>
    </subcellularLocation>
</comment>